<name>A0A0X8HTC2_9SACH</name>
<evidence type="ECO:0000256" key="5">
    <source>
        <dbReference type="ARBA" id="ARBA00023163"/>
    </source>
</evidence>
<comment type="subcellular location">
    <subcellularLocation>
        <location evidence="1 7">Nucleus</location>
    </subcellularLocation>
</comment>
<evidence type="ECO:0000313" key="9">
    <source>
        <dbReference type="Proteomes" id="UP000243052"/>
    </source>
</evidence>
<evidence type="ECO:0000256" key="6">
    <source>
        <dbReference type="ARBA" id="ARBA00023242"/>
    </source>
</evidence>
<keyword evidence="5 7" id="KW-0804">Transcription</keyword>
<dbReference type="Proteomes" id="UP000243052">
    <property type="component" value="Chromosome v"/>
</dbReference>
<organism evidence="8 9">
    <name type="scientific">Eremothecium sinecaudum</name>
    <dbReference type="NCBI Taxonomy" id="45286"/>
    <lineage>
        <taxon>Eukaryota</taxon>
        <taxon>Fungi</taxon>
        <taxon>Dikarya</taxon>
        <taxon>Ascomycota</taxon>
        <taxon>Saccharomycotina</taxon>
        <taxon>Saccharomycetes</taxon>
        <taxon>Saccharomycetales</taxon>
        <taxon>Saccharomycetaceae</taxon>
        <taxon>Eremothecium</taxon>
    </lineage>
</organism>
<evidence type="ECO:0000313" key="8">
    <source>
        <dbReference type="EMBL" id="AMD21446.1"/>
    </source>
</evidence>
<evidence type="ECO:0000256" key="1">
    <source>
        <dbReference type="ARBA" id="ARBA00004123"/>
    </source>
</evidence>
<gene>
    <name evidence="7" type="primary">MED9</name>
    <name evidence="8" type="ORF">AW171_hschr53397</name>
</gene>
<protein>
    <recommendedName>
        <fullName evidence="7">Mediator of RNA polymerase II transcription subunit 9</fullName>
    </recommendedName>
    <alternativeName>
        <fullName evidence="7">Mediator complex subunit 9</fullName>
    </alternativeName>
</protein>
<dbReference type="STRING" id="45286.A0A0X8HTC2"/>
<dbReference type="AlphaFoldDB" id="A0A0X8HTC2"/>
<dbReference type="OrthoDB" id="4069563at2759"/>
<evidence type="ECO:0000256" key="7">
    <source>
        <dbReference type="RuleBase" id="RU364145"/>
    </source>
</evidence>
<dbReference type="GO" id="GO:0006357">
    <property type="term" value="P:regulation of transcription by RNA polymerase II"/>
    <property type="evidence" value="ECO:0007669"/>
    <property type="project" value="InterPro"/>
</dbReference>
<comment type="subunit">
    <text evidence="7">Component of the Mediator complex.</text>
</comment>
<comment type="function">
    <text evidence="7">Component of the Mediator complex, a coactivator involved in the regulated transcription of nearly all RNA polymerase II-dependent genes. Mediator functions as a bridge to convey information from gene-specific regulatory proteins to the basal RNA polymerase II transcription machinery. Mediator is recruited to promoters by direct interactions with regulatory proteins and serves as a scaffold for the assembly of a functional preinitiation complex with RNA polymerase II and the general transcription factors.</text>
</comment>
<comment type="similarity">
    <text evidence="2 7">Belongs to the Mediator complex subunit 9 family.</text>
</comment>
<keyword evidence="9" id="KW-1185">Reference proteome</keyword>
<reference evidence="8 9" key="1">
    <citation type="submission" date="2016-01" db="EMBL/GenBank/DDBJ databases">
        <title>Genome sequence of the yeast Holleya sinecauda.</title>
        <authorList>
            <person name="Dietrich F.S."/>
        </authorList>
    </citation>
    <scope>NUCLEOTIDE SEQUENCE [LARGE SCALE GENOMIC DNA]</scope>
    <source>
        <strain evidence="8 9">ATCC 58844</strain>
    </source>
</reference>
<proteinExistence type="inferred from homology"/>
<keyword evidence="6 7" id="KW-0539">Nucleus</keyword>
<evidence type="ECO:0000256" key="4">
    <source>
        <dbReference type="ARBA" id="ARBA00023159"/>
    </source>
</evidence>
<evidence type="ECO:0000256" key="3">
    <source>
        <dbReference type="ARBA" id="ARBA00023015"/>
    </source>
</evidence>
<dbReference type="GO" id="GO:0016592">
    <property type="term" value="C:mediator complex"/>
    <property type="evidence" value="ECO:0007669"/>
    <property type="project" value="InterPro"/>
</dbReference>
<keyword evidence="4 7" id="KW-0010">Activator</keyword>
<dbReference type="Pfam" id="PF07544">
    <property type="entry name" value="Med9"/>
    <property type="match status" value="1"/>
</dbReference>
<dbReference type="EMBL" id="CP014245">
    <property type="protein sequence ID" value="AMD21446.1"/>
    <property type="molecule type" value="Genomic_DNA"/>
</dbReference>
<keyword evidence="3 7" id="KW-0805">Transcription regulation</keyword>
<sequence>MSETQKPNGLQNPTLNKIHNTLTKHSAQQPEFIPQIFYALHQLKEDPNNSANNLETATSSIRHRLKQCKGYLTEDPSCIELLSTTCEQGPEIVRQRQQELTAKRGVQQRLAERIKELLN</sequence>
<evidence type="ECO:0000256" key="2">
    <source>
        <dbReference type="ARBA" id="ARBA00008089"/>
    </source>
</evidence>
<dbReference type="InterPro" id="IPR011425">
    <property type="entry name" value="Med9"/>
</dbReference>
<accession>A0A0X8HTC2</accession>
<dbReference type="GO" id="GO:0003712">
    <property type="term" value="F:transcription coregulator activity"/>
    <property type="evidence" value="ECO:0007669"/>
    <property type="project" value="InterPro"/>
</dbReference>